<keyword evidence="2" id="KW-0677">Repeat</keyword>
<feature type="domain" description="C2H2-type" evidence="6">
    <location>
        <begin position="356"/>
        <end position="385"/>
    </location>
</feature>
<dbReference type="EMBL" id="CAJGYM010000001">
    <property type="protein sequence ID" value="CAD6184730.1"/>
    <property type="molecule type" value="Genomic_DNA"/>
</dbReference>
<evidence type="ECO:0000256" key="3">
    <source>
        <dbReference type="ARBA" id="ARBA00022771"/>
    </source>
</evidence>
<feature type="domain" description="C2H2-type" evidence="6">
    <location>
        <begin position="105"/>
        <end position="132"/>
    </location>
</feature>
<dbReference type="PANTHER" id="PTHR19818">
    <property type="entry name" value="ZINC FINGER PROTEIN ZIC AND GLI"/>
    <property type="match status" value="1"/>
</dbReference>
<dbReference type="Proteomes" id="UP000835052">
    <property type="component" value="Unassembled WGS sequence"/>
</dbReference>
<feature type="domain" description="C2H2-type" evidence="6">
    <location>
        <begin position="327"/>
        <end position="355"/>
    </location>
</feature>
<dbReference type="GO" id="GO:0008270">
    <property type="term" value="F:zinc ion binding"/>
    <property type="evidence" value="ECO:0007669"/>
    <property type="project" value="UniProtKB-KW"/>
</dbReference>
<dbReference type="SUPFAM" id="SSF57667">
    <property type="entry name" value="beta-beta-alpha zinc fingers"/>
    <property type="match status" value="3"/>
</dbReference>
<dbReference type="SMART" id="SM00355">
    <property type="entry name" value="ZnF_C2H2"/>
    <property type="match status" value="7"/>
</dbReference>
<dbReference type="PANTHER" id="PTHR19818:SF139">
    <property type="entry name" value="PAIR-RULE PROTEIN ODD-PAIRED"/>
    <property type="match status" value="1"/>
</dbReference>
<keyword evidence="4" id="KW-0862">Zinc</keyword>
<evidence type="ECO:0000259" key="6">
    <source>
        <dbReference type="PROSITE" id="PS50157"/>
    </source>
</evidence>
<gene>
    <name evidence="7" type="ORF">CAUJ_LOCUS649</name>
</gene>
<comment type="caution">
    <text evidence="7">The sequence shown here is derived from an EMBL/GenBank/DDBJ whole genome shotgun (WGS) entry which is preliminary data.</text>
</comment>
<evidence type="ECO:0000256" key="2">
    <source>
        <dbReference type="ARBA" id="ARBA00022737"/>
    </source>
</evidence>
<dbReference type="InterPro" id="IPR013087">
    <property type="entry name" value="Znf_C2H2_type"/>
</dbReference>
<dbReference type="AlphaFoldDB" id="A0A8S1GSQ0"/>
<sequence>MNKPLEMLHDLPSNLLQEEIVVMDSATVEGSSLASEEFHAWHDEEEDDLVEEVPQRVHILKNAKKEEVEDIEEVEYVEYVDPAEQSPSKSKKKGRERAMRPVTMTACEVCGVVLKHPSRIAEHMRTHTGEKPFECDICGKRFSQRTPMVNHYREHLGDYSFVCGYGCGKRFVNNARKNAHELRHLGLTRQGRPRPHLKPPKRLIDQTFDTVPTFYMANLQSSLSLQQEEKQMVEILVSPSEMNGMQLVQEVDSPNRKRTSSSRIEEIIASVVAGCTEEQRVIVEKPARSYNTERAVTFAQCTICGLMLKHPSKIKQHMSSHEGFKPYKCGECGQSFTRPTSLKLHIRRKHTGDRPYPCRFECGKEFVCAASRNEHEKIVHAEVKRYQCNVKGCERLFTRRAYLMSHRASQHPDIFTSIFDPAAVIAEEKKDLENAVAFTEPPETEVSLQPMFSNDVDGDRSTNVFEGEFVDETVLE</sequence>
<accession>A0A8S1GSQ0</accession>
<dbReference type="InterPro" id="IPR050329">
    <property type="entry name" value="GLI_C2H2-zinc-finger"/>
</dbReference>
<dbReference type="InterPro" id="IPR036236">
    <property type="entry name" value="Znf_C2H2_sf"/>
</dbReference>
<organism evidence="7 8">
    <name type="scientific">Caenorhabditis auriculariae</name>
    <dbReference type="NCBI Taxonomy" id="2777116"/>
    <lineage>
        <taxon>Eukaryota</taxon>
        <taxon>Metazoa</taxon>
        <taxon>Ecdysozoa</taxon>
        <taxon>Nematoda</taxon>
        <taxon>Chromadorea</taxon>
        <taxon>Rhabditida</taxon>
        <taxon>Rhabditina</taxon>
        <taxon>Rhabditomorpha</taxon>
        <taxon>Rhabditoidea</taxon>
        <taxon>Rhabditidae</taxon>
        <taxon>Peloderinae</taxon>
        <taxon>Caenorhabditis</taxon>
    </lineage>
</organism>
<evidence type="ECO:0000313" key="8">
    <source>
        <dbReference type="Proteomes" id="UP000835052"/>
    </source>
</evidence>
<dbReference type="FunFam" id="3.30.160.60:FF:002343">
    <property type="entry name" value="Zinc finger protein 33A"/>
    <property type="match status" value="2"/>
</dbReference>
<dbReference type="OrthoDB" id="40579at2759"/>
<evidence type="ECO:0000256" key="1">
    <source>
        <dbReference type="ARBA" id="ARBA00022723"/>
    </source>
</evidence>
<name>A0A8S1GSQ0_9PELO</name>
<dbReference type="Pfam" id="PF00096">
    <property type="entry name" value="zf-C2H2"/>
    <property type="match status" value="2"/>
</dbReference>
<dbReference type="GO" id="GO:0005634">
    <property type="term" value="C:nucleus"/>
    <property type="evidence" value="ECO:0007669"/>
    <property type="project" value="UniProtKB-ARBA"/>
</dbReference>
<feature type="domain" description="C2H2-type" evidence="6">
    <location>
        <begin position="133"/>
        <end position="160"/>
    </location>
</feature>
<protein>
    <recommendedName>
        <fullName evidence="6">C2H2-type domain-containing protein</fullName>
    </recommendedName>
</protein>
<proteinExistence type="predicted"/>
<evidence type="ECO:0000256" key="4">
    <source>
        <dbReference type="ARBA" id="ARBA00022833"/>
    </source>
</evidence>
<dbReference type="GO" id="GO:0000981">
    <property type="term" value="F:DNA-binding transcription factor activity, RNA polymerase II-specific"/>
    <property type="evidence" value="ECO:0007669"/>
    <property type="project" value="TreeGrafter"/>
</dbReference>
<dbReference type="PROSITE" id="PS00028">
    <property type="entry name" value="ZINC_FINGER_C2H2_1"/>
    <property type="match status" value="7"/>
</dbReference>
<reference evidence="7" key="1">
    <citation type="submission" date="2020-10" db="EMBL/GenBank/DDBJ databases">
        <authorList>
            <person name="Kikuchi T."/>
        </authorList>
    </citation>
    <scope>NUCLEOTIDE SEQUENCE</scope>
    <source>
        <strain evidence="7">NKZ352</strain>
    </source>
</reference>
<dbReference type="Gene3D" id="3.30.160.60">
    <property type="entry name" value="Classic Zinc Finger"/>
    <property type="match status" value="5"/>
</dbReference>
<keyword evidence="1" id="KW-0479">Metal-binding</keyword>
<dbReference type="GO" id="GO:0045944">
    <property type="term" value="P:positive regulation of transcription by RNA polymerase II"/>
    <property type="evidence" value="ECO:0007669"/>
    <property type="project" value="UniProtKB-ARBA"/>
</dbReference>
<keyword evidence="3 5" id="KW-0863">Zinc-finger</keyword>
<feature type="domain" description="C2H2-type" evidence="6">
    <location>
        <begin position="386"/>
        <end position="411"/>
    </location>
</feature>
<evidence type="ECO:0000256" key="5">
    <source>
        <dbReference type="PROSITE-ProRule" id="PRU00042"/>
    </source>
</evidence>
<feature type="domain" description="C2H2-type" evidence="6">
    <location>
        <begin position="161"/>
        <end position="189"/>
    </location>
</feature>
<feature type="domain" description="C2H2-type" evidence="6">
    <location>
        <begin position="299"/>
        <end position="326"/>
    </location>
</feature>
<evidence type="ECO:0000313" key="7">
    <source>
        <dbReference type="EMBL" id="CAD6184730.1"/>
    </source>
</evidence>
<dbReference type="PROSITE" id="PS50157">
    <property type="entry name" value="ZINC_FINGER_C2H2_2"/>
    <property type="match status" value="7"/>
</dbReference>
<keyword evidence="8" id="KW-1185">Reference proteome</keyword>
<dbReference type="GO" id="GO:0000978">
    <property type="term" value="F:RNA polymerase II cis-regulatory region sequence-specific DNA binding"/>
    <property type="evidence" value="ECO:0007669"/>
    <property type="project" value="TreeGrafter"/>
</dbReference>